<sequence>MEIFLDGLTADQFNAQVSSHLSAHVCYLPVWLIVEEAEEARALEWTYRVQDRVDGDLAFTEERKISGYEDDGVVISFQPSSAIYIPQPDLYQILHLSHKESFNGFPKFLVVAQASSRMARIHFNICMARPLPEPMADASDMEEDQLATLPREPSLKATGTQIPLLDENNLLMPNFLTFCKIPRRNPKIWKLLDSHEFHHWSAFQGVTKLDLQRLGFAFGAVQLLHAGVIRYERFLASSESN</sequence>
<reference evidence="1 2" key="1">
    <citation type="submission" date="2017-11" db="EMBL/GenBank/DDBJ databases">
        <title>De novo assembly and phasing of dikaryotic genomes from two isolates of Puccinia coronata f. sp. avenae, the causal agent of oat crown rust.</title>
        <authorList>
            <person name="Miller M.E."/>
            <person name="Zhang Y."/>
            <person name="Omidvar V."/>
            <person name="Sperschneider J."/>
            <person name="Schwessinger B."/>
            <person name="Raley C."/>
            <person name="Palmer J.M."/>
            <person name="Garnica D."/>
            <person name="Upadhyaya N."/>
            <person name="Rathjen J."/>
            <person name="Taylor J.M."/>
            <person name="Park R.F."/>
            <person name="Dodds P.N."/>
            <person name="Hirsch C.D."/>
            <person name="Kianian S.F."/>
            <person name="Figueroa M."/>
        </authorList>
    </citation>
    <scope>NUCLEOTIDE SEQUENCE [LARGE SCALE GENOMIC DNA]</scope>
    <source>
        <strain evidence="1">12SD80</strain>
    </source>
</reference>
<evidence type="ECO:0000313" key="2">
    <source>
        <dbReference type="Proteomes" id="UP000235392"/>
    </source>
</evidence>
<comment type="caution">
    <text evidence="1">The sequence shown here is derived from an EMBL/GenBank/DDBJ whole genome shotgun (WGS) entry which is preliminary data.</text>
</comment>
<organism evidence="1 2">
    <name type="scientific">Puccinia coronata f. sp. avenae</name>
    <dbReference type="NCBI Taxonomy" id="200324"/>
    <lineage>
        <taxon>Eukaryota</taxon>
        <taxon>Fungi</taxon>
        <taxon>Dikarya</taxon>
        <taxon>Basidiomycota</taxon>
        <taxon>Pucciniomycotina</taxon>
        <taxon>Pucciniomycetes</taxon>
        <taxon>Pucciniales</taxon>
        <taxon>Pucciniaceae</taxon>
        <taxon>Puccinia</taxon>
    </lineage>
</organism>
<evidence type="ECO:0000313" key="1">
    <source>
        <dbReference type="EMBL" id="PLW39089.1"/>
    </source>
</evidence>
<dbReference type="AlphaFoldDB" id="A0A2N5UMW4"/>
<gene>
    <name evidence="1" type="ORF">PCASD_08940</name>
</gene>
<dbReference type="EMBL" id="PGCI01000119">
    <property type="protein sequence ID" value="PLW39089.1"/>
    <property type="molecule type" value="Genomic_DNA"/>
</dbReference>
<protein>
    <submittedName>
        <fullName evidence="1">Uncharacterized protein</fullName>
    </submittedName>
</protein>
<name>A0A2N5UMW4_9BASI</name>
<proteinExistence type="predicted"/>
<accession>A0A2N5UMW4</accession>
<dbReference type="Proteomes" id="UP000235392">
    <property type="component" value="Unassembled WGS sequence"/>
</dbReference>